<feature type="compositionally biased region" description="Acidic residues" evidence="1">
    <location>
        <begin position="65"/>
        <end position="75"/>
    </location>
</feature>
<gene>
    <name evidence="2" type="ORF">FFUJ_02588</name>
</gene>
<evidence type="ECO:0000313" key="3">
    <source>
        <dbReference type="Proteomes" id="UP000016800"/>
    </source>
</evidence>
<dbReference type="GeneID" id="35396070"/>
<evidence type="ECO:0000256" key="1">
    <source>
        <dbReference type="SAM" id="MobiDB-lite"/>
    </source>
</evidence>
<protein>
    <submittedName>
        <fullName evidence="2">Uncharacterized protein</fullName>
    </submittedName>
</protein>
<proteinExistence type="predicted"/>
<dbReference type="HOGENOM" id="CLU_1610874_0_0_1"/>
<organism evidence="2 3">
    <name type="scientific">Gibberella fujikuroi (strain CBS 195.34 / IMI 58289 / NRRL A-6831)</name>
    <name type="common">Bakanae and foot rot disease fungus</name>
    <name type="synonym">Fusarium fujikuroi</name>
    <dbReference type="NCBI Taxonomy" id="1279085"/>
    <lineage>
        <taxon>Eukaryota</taxon>
        <taxon>Fungi</taxon>
        <taxon>Dikarya</taxon>
        <taxon>Ascomycota</taxon>
        <taxon>Pezizomycotina</taxon>
        <taxon>Sordariomycetes</taxon>
        <taxon>Hypocreomycetidae</taxon>
        <taxon>Hypocreales</taxon>
        <taxon>Nectriaceae</taxon>
        <taxon>Fusarium</taxon>
        <taxon>Fusarium fujikuroi species complex</taxon>
    </lineage>
</organism>
<keyword evidence="3" id="KW-1185">Reference proteome</keyword>
<reference evidence="3" key="1">
    <citation type="journal article" date="2013" name="PLoS Pathog.">
        <title>Deciphering the cryptic genome: genome-wide analyses of the rice pathogen Fusarium fujikuroi reveal complex regulation of secondary metabolism and novel metabolites.</title>
        <authorList>
            <person name="Wiemann P."/>
            <person name="Sieber C.M."/>
            <person name="von Bargen K.W."/>
            <person name="Studt L."/>
            <person name="Niehaus E.M."/>
            <person name="Espino J.J."/>
            <person name="Huss K."/>
            <person name="Michielse C.B."/>
            <person name="Albermann S."/>
            <person name="Wagner D."/>
            <person name="Bergner S.V."/>
            <person name="Connolly L.R."/>
            <person name="Fischer A."/>
            <person name="Reuter G."/>
            <person name="Kleigrewe K."/>
            <person name="Bald T."/>
            <person name="Wingfield B.D."/>
            <person name="Ophir R."/>
            <person name="Freeman S."/>
            <person name="Hippler M."/>
            <person name="Smith K.M."/>
            <person name="Brown D.W."/>
            <person name="Proctor R.H."/>
            <person name="Munsterkotter M."/>
            <person name="Freitag M."/>
            <person name="Humpf H.U."/>
            <person name="Guldener U."/>
            <person name="Tudzynski B."/>
        </authorList>
    </citation>
    <scope>NUCLEOTIDE SEQUENCE [LARGE SCALE GENOMIC DNA]</scope>
    <source>
        <strain evidence="3">CBS 195.34 / IMI 58289 / NRRL A-6831</strain>
    </source>
</reference>
<dbReference type="AlphaFoldDB" id="S0DT92"/>
<dbReference type="RefSeq" id="XP_023427711.1">
    <property type="nucleotide sequence ID" value="XM_023574336.1"/>
</dbReference>
<accession>S0DT92</accession>
<feature type="compositionally biased region" description="Polar residues" evidence="1">
    <location>
        <begin position="49"/>
        <end position="64"/>
    </location>
</feature>
<evidence type="ECO:0000313" key="2">
    <source>
        <dbReference type="EMBL" id="CCT65630.1"/>
    </source>
</evidence>
<dbReference type="Proteomes" id="UP000016800">
    <property type="component" value="Chromosome III"/>
</dbReference>
<feature type="region of interest" description="Disordered" evidence="1">
    <location>
        <begin position="1"/>
        <end position="83"/>
    </location>
</feature>
<dbReference type="EMBL" id="HF679025">
    <property type="protein sequence ID" value="CCT65630.1"/>
    <property type="molecule type" value="Genomic_DNA"/>
</dbReference>
<sequence>METLNLTAGHLSPDAVWKAAEESTKNSSLAHEPQEGITTNADPPIEPASPSTIGGVTTQKPESSDASDGDTDLEESSSVSQREVISKLEEKIRVLESLLWDSNGDADLEGLSSVSQGEIISKLEDKIRVLEPHCGKAVTNLVLTTPYASLKRKVQEEQYDQSPKG</sequence>
<name>S0DT92_GIBF5</name>
<dbReference type="VEuPathDB" id="FungiDB:FFUJ_02588"/>